<feature type="compositionally biased region" description="Basic residues" evidence="1">
    <location>
        <begin position="315"/>
        <end position="324"/>
    </location>
</feature>
<feature type="region of interest" description="Disordered" evidence="1">
    <location>
        <begin position="305"/>
        <end position="324"/>
    </location>
</feature>
<feature type="chain" id="PRO_5002636432" evidence="2">
    <location>
        <begin position="31"/>
        <end position="324"/>
    </location>
</feature>
<keyword evidence="3" id="KW-0614">Plasmid</keyword>
<evidence type="ECO:0000256" key="2">
    <source>
        <dbReference type="SAM" id="SignalP"/>
    </source>
</evidence>
<geneLocation type="plasmid" evidence="3 4">
    <name>pTC1</name>
</geneLocation>
<dbReference type="AlphaFoldDB" id="A1RCI8"/>
<dbReference type="EMBL" id="CP000475">
    <property type="protein sequence ID" value="ABM10566.1"/>
    <property type="molecule type" value="Genomic_DNA"/>
</dbReference>
<dbReference type="PROSITE" id="PS51318">
    <property type="entry name" value="TAT"/>
    <property type="match status" value="1"/>
</dbReference>
<dbReference type="HOGENOM" id="CLU_856986_0_0_11"/>
<reference evidence="3 4" key="1">
    <citation type="journal article" date="2006" name="PLoS Genet.">
        <title>Secrets of soil survival revealed by the genome sequence of Arthrobacter aurescens TC1.</title>
        <authorList>
            <person name="Mongodin E.F."/>
            <person name="Shapir N."/>
            <person name="Daugherty S.C."/>
            <person name="DeBoy R.T."/>
            <person name="Emerson J.B."/>
            <person name="Shvartzbeyn A."/>
            <person name="Radune D."/>
            <person name="Vamathevan J."/>
            <person name="Riggs F."/>
            <person name="Grinberg V."/>
            <person name="Khouri H."/>
            <person name="Wackett L.P."/>
            <person name="Nelson K.E."/>
            <person name="Sadowsky M.J."/>
        </authorList>
    </citation>
    <scope>NUCLEOTIDE SEQUENCE [LARGE SCALE GENOMIC DNA]</scope>
    <source>
        <strain evidence="3 4">TC1</strain>
    </source>
</reference>
<feature type="compositionally biased region" description="Basic and acidic residues" evidence="1">
    <location>
        <begin position="227"/>
        <end position="282"/>
    </location>
</feature>
<evidence type="ECO:0000313" key="3">
    <source>
        <dbReference type="EMBL" id="ABM10566.1"/>
    </source>
</evidence>
<keyword evidence="2" id="KW-0732">Signal</keyword>
<dbReference type="InterPro" id="IPR006311">
    <property type="entry name" value="TAT_signal"/>
</dbReference>
<dbReference type="Proteomes" id="UP000000637">
    <property type="component" value="Plasmid pTC1"/>
</dbReference>
<feature type="compositionally biased region" description="Gly residues" evidence="1">
    <location>
        <begin position="65"/>
        <end position="86"/>
    </location>
</feature>
<feature type="signal peptide" evidence="2">
    <location>
        <begin position="1"/>
        <end position="30"/>
    </location>
</feature>
<feature type="region of interest" description="Disordered" evidence="1">
    <location>
        <begin position="65"/>
        <end position="99"/>
    </location>
</feature>
<name>A1RCI8_PAEAT</name>
<organism evidence="3 4">
    <name type="scientific">Paenarthrobacter aurescens (strain TC1)</name>
    <dbReference type="NCBI Taxonomy" id="290340"/>
    <lineage>
        <taxon>Bacteria</taxon>
        <taxon>Bacillati</taxon>
        <taxon>Actinomycetota</taxon>
        <taxon>Actinomycetes</taxon>
        <taxon>Micrococcales</taxon>
        <taxon>Micrococcaceae</taxon>
        <taxon>Paenarthrobacter</taxon>
    </lineage>
</organism>
<dbReference type="KEGG" id="aau:AAur_pTC10076"/>
<accession>A1RCI8</accession>
<evidence type="ECO:0000256" key="1">
    <source>
        <dbReference type="SAM" id="MobiDB-lite"/>
    </source>
</evidence>
<feature type="region of interest" description="Disordered" evidence="1">
    <location>
        <begin position="213"/>
        <end position="289"/>
    </location>
</feature>
<sequence length="324" mass="33206">MSRRIRRRAWATAAGLGLGLAALTPGVAAAQSVAPQMVNTDDGGLLGGGSGGGLLGGSGGGLLGGDGSGSGSGGGLLGGSGPGSQGGSSTASPGGNPIGTVVGTVNDALGKVTLSNDLLQKLSGAAGPNSTPTLSIDEARTKLFGSGWDNPNIVRGRAVGNTTWLMDYGGTIILHDSTIEDQLTDTGANKNTNGYVTLGDVIAAKPAAILQGVRPAGTTGQHQPRRAVAERDLRRRQPRGHERPRRADQGQDIGSRTRCERLAPRRPGAEVPREHRRSDRGTTRRLGIPPVCRAAPSGCRCFGASVPRSRDGVRRSHRSAYRPR</sequence>
<gene>
    <name evidence="3" type="ordered locus">AAur_pTC10076</name>
</gene>
<proteinExistence type="predicted"/>
<evidence type="ECO:0000313" key="4">
    <source>
        <dbReference type="Proteomes" id="UP000000637"/>
    </source>
</evidence>
<keyword evidence="4" id="KW-1185">Reference proteome</keyword>
<protein>
    <submittedName>
        <fullName evidence="3">Uncharacterized protein</fullName>
    </submittedName>
</protein>